<reference evidence="2 3" key="1">
    <citation type="submission" date="2014-12" db="EMBL/GenBank/DDBJ databases">
        <title>Frankia sp. BMG5.1 draft genome.</title>
        <authorList>
            <person name="Gtari M."/>
            <person name="Ghodhbane-Gtari F."/>
            <person name="Nouioui I."/>
            <person name="Ktari A."/>
            <person name="Hezbri K."/>
            <person name="Mimouni W."/>
            <person name="Sbissi I."/>
            <person name="Ayari A."/>
            <person name="Yamanaka T."/>
            <person name="Normand P."/>
            <person name="Tisa L.S."/>
            <person name="Boudabous A."/>
        </authorList>
    </citation>
    <scope>NUCLEOTIDE SEQUENCE [LARGE SCALE GENOMIC DNA]</scope>
    <source>
        <strain evidence="2 3">BMG5.1</strain>
    </source>
</reference>
<evidence type="ECO:0000256" key="1">
    <source>
        <dbReference type="SAM" id="MobiDB-lite"/>
    </source>
</evidence>
<dbReference type="EMBL" id="JWIO01000067">
    <property type="protein sequence ID" value="KLL09672.1"/>
    <property type="molecule type" value="Genomic_DNA"/>
</dbReference>
<keyword evidence="3" id="KW-1185">Reference proteome</keyword>
<proteinExistence type="predicted"/>
<feature type="compositionally biased region" description="Gly residues" evidence="1">
    <location>
        <begin position="137"/>
        <end position="146"/>
    </location>
</feature>
<dbReference type="RefSeq" id="WP_047225140.1">
    <property type="nucleotide sequence ID" value="NZ_JWIO01000067.1"/>
</dbReference>
<feature type="region of interest" description="Disordered" evidence="1">
    <location>
        <begin position="117"/>
        <end position="161"/>
    </location>
</feature>
<comment type="caution">
    <text evidence="2">The sequence shown here is derived from an EMBL/GenBank/DDBJ whole genome shotgun (WGS) entry which is preliminary data.</text>
</comment>
<evidence type="ECO:0000313" key="3">
    <source>
        <dbReference type="Proteomes" id="UP000035425"/>
    </source>
</evidence>
<protein>
    <submittedName>
        <fullName evidence="2">Uncharacterized protein</fullName>
    </submittedName>
</protein>
<gene>
    <name evidence="2" type="ORF">FrCorBMG51_23285</name>
</gene>
<evidence type="ECO:0000313" key="2">
    <source>
        <dbReference type="EMBL" id="KLL09672.1"/>
    </source>
</evidence>
<accession>A0ABR5EZ17</accession>
<name>A0ABR5EZ17_9ACTN</name>
<sequence>MPRWAFPPLSRARLEHRNSGRLALQALILAMTVAAAGPVATLFRDTDPTGATRELNPIITVDNSNLGDTLLAGARCHPDAPPGVQGAFHIGFATRAVSCPIAQPSLPISRAVLAPNAGRTTTTPVPAPPSGTPAAGTGPGNGGGGLPVAASTKTPQPPPVGLLTIRLAAGLRGPVAATRKANKTETLVGVGSDR</sequence>
<organism evidence="2 3">
    <name type="scientific">Protofrankia coriariae</name>
    <dbReference type="NCBI Taxonomy" id="1562887"/>
    <lineage>
        <taxon>Bacteria</taxon>
        <taxon>Bacillati</taxon>
        <taxon>Actinomycetota</taxon>
        <taxon>Actinomycetes</taxon>
        <taxon>Frankiales</taxon>
        <taxon>Frankiaceae</taxon>
        <taxon>Protofrankia</taxon>
    </lineage>
</organism>
<dbReference type="Proteomes" id="UP000035425">
    <property type="component" value="Unassembled WGS sequence"/>
</dbReference>